<protein>
    <submittedName>
        <fullName evidence="2">Uncharacterized protein</fullName>
    </submittedName>
</protein>
<dbReference type="OMA" id="EKSMVYY"/>
<reference evidence="3" key="1">
    <citation type="submission" date="2007-12" db="EMBL/GenBank/DDBJ databases">
        <title>Annotation of Entamoeba dispar SAW760.</title>
        <authorList>
            <person name="Lorenzi H."/>
            <person name="Inman J."/>
            <person name="Schobel S."/>
            <person name="Amedeo P."/>
            <person name="Caler E."/>
        </authorList>
    </citation>
    <scope>NUCLEOTIDE SEQUENCE [LARGE SCALE GENOMIC DNA]</scope>
    <source>
        <strain evidence="3">ATCC PRA-260 / SAW760</strain>
    </source>
</reference>
<evidence type="ECO:0000256" key="1">
    <source>
        <dbReference type="SAM" id="Coils"/>
    </source>
</evidence>
<dbReference type="OrthoDB" id="28465at2759"/>
<dbReference type="EMBL" id="DS549261">
    <property type="protein sequence ID" value="EDR26195.1"/>
    <property type="molecule type" value="Genomic_DNA"/>
</dbReference>
<feature type="coiled-coil region" evidence="1">
    <location>
        <begin position="15"/>
        <end position="53"/>
    </location>
</feature>
<keyword evidence="3" id="KW-1185">Reference proteome</keyword>
<sequence length="352" mass="41888">MLKTSETNNETNYIVQEEEEKRVEEQEDWKNIIEEWQEEKNEIITINKEQNELFFRYFSLIQNSVYHRFALFQIEDSIKQVSHSQNEYFALFWRCIKEYCDDNSEIRNPKALEIIPLQLPSSIKINFSFEIKQIKNKLIVEFNSSPILFLDGEFPANCSERHNSIQNIFNGELAVLNIPIHKEFESSIQLHLKSNLKYDIHYGGYEYQIKHMNINNMKVGDMFLTMHSNMYYNVVIHSFFNENNAFQFGSNEKSMVYYSNLIFKCHQMKASSLYFVLDDIGNENLIEQVVCCYLLFYLKYKSINKYLIQIVRWQSLINEGFTTLKTIGFICSEEITSQNTLKTFFTSKIHIQ</sequence>
<dbReference type="KEGG" id="edi:EDI_075910"/>
<dbReference type="AlphaFoldDB" id="B0EGY0"/>
<evidence type="ECO:0000313" key="2">
    <source>
        <dbReference type="EMBL" id="EDR26195.1"/>
    </source>
</evidence>
<keyword evidence="1" id="KW-0175">Coiled coil</keyword>
<accession>B0EGY0</accession>
<name>B0EGY0_ENTDS</name>
<dbReference type="RefSeq" id="XP_001737496.1">
    <property type="nucleotide sequence ID" value="XM_001737444.1"/>
</dbReference>
<dbReference type="Proteomes" id="UP000008076">
    <property type="component" value="Unassembled WGS sequence"/>
</dbReference>
<dbReference type="eggNOG" id="ENOG502RCKV">
    <property type="taxonomic scope" value="Eukaryota"/>
</dbReference>
<dbReference type="GeneID" id="5882535"/>
<proteinExistence type="predicted"/>
<gene>
    <name evidence="2" type="ORF">EDI_075910</name>
</gene>
<evidence type="ECO:0000313" key="3">
    <source>
        <dbReference type="Proteomes" id="UP000008076"/>
    </source>
</evidence>
<organism evidence="3">
    <name type="scientific">Entamoeba dispar (strain ATCC PRA-260 / SAW760)</name>
    <dbReference type="NCBI Taxonomy" id="370354"/>
    <lineage>
        <taxon>Eukaryota</taxon>
        <taxon>Amoebozoa</taxon>
        <taxon>Evosea</taxon>
        <taxon>Archamoebae</taxon>
        <taxon>Mastigamoebida</taxon>
        <taxon>Entamoebidae</taxon>
        <taxon>Entamoeba</taxon>
    </lineage>
</organism>